<accession>A0ACC2HGG4</accession>
<evidence type="ECO:0000313" key="2">
    <source>
        <dbReference type="Proteomes" id="UP001157502"/>
    </source>
</evidence>
<name>A0ACC2HGG4_DALPE</name>
<protein>
    <submittedName>
        <fullName evidence="1">Uncharacterized protein</fullName>
    </submittedName>
</protein>
<dbReference type="EMBL" id="CM055729">
    <property type="protein sequence ID" value="KAJ8015016.1"/>
    <property type="molecule type" value="Genomic_DNA"/>
</dbReference>
<gene>
    <name evidence="1" type="ORF">DPEC_G00021760</name>
</gene>
<proteinExistence type="predicted"/>
<organism evidence="1 2">
    <name type="scientific">Dallia pectoralis</name>
    <name type="common">Alaska blackfish</name>
    <dbReference type="NCBI Taxonomy" id="75939"/>
    <lineage>
        <taxon>Eukaryota</taxon>
        <taxon>Metazoa</taxon>
        <taxon>Chordata</taxon>
        <taxon>Craniata</taxon>
        <taxon>Vertebrata</taxon>
        <taxon>Euteleostomi</taxon>
        <taxon>Actinopterygii</taxon>
        <taxon>Neopterygii</taxon>
        <taxon>Teleostei</taxon>
        <taxon>Protacanthopterygii</taxon>
        <taxon>Esociformes</taxon>
        <taxon>Umbridae</taxon>
        <taxon>Dallia</taxon>
    </lineage>
</organism>
<dbReference type="Proteomes" id="UP001157502">
    <property type="component" value="Chromosome 2"/>
</dbReference>
<comment type="caution">
    <text evidence="1">The sequence shown here is derived from an EMBL/GenBank/DDBJ whole genome shotgun (WGS) entry which is preliminary data.</text>
</comment>
<evidence type="ECO:0000313" key="1">
    <source>
        <dbReference type="EMBL" id="KAJ8015016.1"/>
    </source>
</evidence>
<reference evidence="1" key="1">
    <citation type="submission" date="2021-05" db="EMBL/GenBank/DDBJ databases">
        <authorList>
            <person name="Pan Q."/>
            <person name="Jouanno E."/>
            <person name="Zahm M."/>
            <person name="Klopp C."/>
            <person name="Cabau C."/>
            <person name="Louis A."/>
            <person name="Berthelot C."/>
            <person name="Parey E."/>
            <person name="Roest Crollius H."/>
            <person name="Montfort J."/>
            <person name="Robinson-Rechavi M."/>
            <person name="Bouchez O."/>
            <person name="Lampietro C."/>
            <person name="Lopez Roques C."/>
            <person name="Donnadieu C."/>
            <person name="Postlethwait J."/>
            <person name="Bobe J."/>
            <person name="Dillon D."/>
            <person name="Chandos A."/>
            <person name="von Hippel F."/>
            <person name="Guiguen Y."/>
        </authorList>
    </citation>
    <scope>NUCLEOTIDE SEQUENCE</scope>
    <source>
        <strain evidence="1">YG-Jan2019</strain>
    </source>
</reference>
<keyword evidence="2" id="KW-1185">Reference proteome</keyword>
<sequence>MNLNSTSSPYCDVGTYLKLCSCSKMALLVPGLGLNIFILFSLISSFLYRRRMIRSNVAVFVLGSTLCNLVNLILWPLVIHWSNHGRWSLGEGLCEVMVHTKQLTASASFHYVCSISFSIYLTVVCGCGRLVNSKAFLVFELVFPLVPFGLKELTEWILGSRVDHLDPLNHTCFSYINDRVIQVFMLVKVTMFLPLNLYFYIHVLHTIFKSALEMHRSQEVNKKIAKVFSVICLITILAQVPGGVFTLMNEPTVCREMVKEFLMDLPVISNPIVLLCMNKELQTPCLTLLKHKAGSHREKNKSGSDTEEQHKRLTTGETLITTGIICEVDIIL</sequence>